<evidence type="ECO:0000313" key="5">
    <source>
        <dbReference type="EMBL" id="KAL0428266.1"/>
    </source>
</evidence>
<comment type="cofactor">
    <cofactor evidence="1">
        <name>Mg(2+)</name>
        <dbReference type="ChEBI" id="CHEBI:18420"/>
    </cofactor>
</comment>
<comment type="caution">
    <text evidence="5">The sequence shown here is derived from an EMBL/GenBank/DDBJ whole genome shotgun (WGS) entry which is preliminary data.</text>
</comment>
<keyword evidence="4" id="KW-0786">Thiamine pyrophosphate</keyword>
<dbReference type="GO" id="GO:0016114">
    <property type="term" value="P:terpenoid biosynthetic process"/>
    <property type="evidence" value="ECO:0007669"/>
    <property type="project" value="InterPro"/>
</dbReference>
<proteinExistence type="predicted"/>
<dbReference type="GO" id="GO:0008661">
    <property type="term" value="F:1-deoxy-D-xylulose-5-phosphate synthase activity"/>
    <property type="evidence" value="ECO:0007669"/>
    <property type="project" value="InterPro"/>
</dbReference>
<dbReference type="Gene3D" id="3.40.50.970">
    <property type="match status" value="1"/>
</dbReference>
<dbReference type="AlphaFoldDB" id="A0AAW2VIT9"/>
<name>A0AAW2VIT9_9LAMI</name>
<reference evidence="5" key="2">
    <citation type="journal article" date="2024" name="Plant">
        <title>Genomic evolution and insights into agronomic trait innovations of Sesamum species.</title>
        <authorList>
            <person name="Miao H."/>
            <person name="Wang L."/>
            <person name="Qu L."/>
            <person name="Liu H."/>
            <person name="Sun Y."/>
            <person name="Le M."/>
            <person name="Wang Q."/>
            <person name="Wei S."/>
            <person name="Zheng Y."/>
            <person name="Lin W."/>
            <person name="Duan Y."/>
            <person name="Cao H."/>
            <person name="Xiong S."/>
            <person name="Wang X."/>
            <person name="Wei L."/>
            <person name="Li C."/>
            <person name="Ma Q."/>
            <person name="Ju M."/>
            <person name="Zhao R."/>
            <person name="Li G."/>
            <person name="Mu C."/>
            <person name="Tian Q."/>
            <person name="Mei H."/>
            <person name="Zhang T."/>
            <person name="Gao T."/>
            <person name="Zhang H."/>
        </authorList>
    </citation>
    <scope>NUCLEOTIDE SEQUENCE</scope>
    <source>
        <strain evidence="5">KEN1</strain>
    </source>
</reference>
<dbReference type="PANTHER" id="PTHR43322:SF6">
    <property type="entry name" value="1-DEOXY-D-XYLULOSE-5-PHOSPHATE SYNTHASE"/>
    <property type="match status" value="1"/>
</dbReference>
<gene>
    <name evidence="5" type="ORF">Slati_3001400</name>
</gene>
<dbReference type="InterPro" id="IPR005477">
    <property type="entry name" value="Dxylulose-5-P_synthase"/>
</dbReference>
<evidence type="ECO:0000256" key="3">
    <source>
        <dbReference type="ARBA" id="ARBA00022679"/>
    </source>
</evidence>
<keyword evidence="3" id="KW-0808">Transferase</keyword>
<dbReference type="PANTHER" id="PTHR43322">
    <property type="entry name" value="1-D-DEOXYXYLULOSE 5-PHOSPHATE SYNTHASE-RELATED"/>
    <property type="match status" value="1"/>
</dbReference>
<evidence type="ECO:0000256" key="4">
    <source>
        <dbReference type="ARBA" id="ARBA00023052"/>
    </source>
</evidence>
<organism evidence="5">
    <name type="scientific">Sesamum latifolium</name>
    <dbReference type="NCBI Taxonomy" id="2727402"/>
    <lineage>
        <taxon>Eukaryota</taxon>
        <taxon>Viridiplantae</taxon>
        <taxon>Streptophyta</taxon>
        <taxon>Embryophyta</taxon>
        <taxon>Tracheophyta</taxon>
        <taxon>Spermatophyta</taxon>
        <taxon>Magnoliopsida</taxon>
        <taxon>eudicotyledons</taxon>
        <taxon>Gunneridae</taxon>
        <taxon>Pentapetalae</taxon>
        <taxon>asterids</taxon>
        <taxon>lamiids</taxon>
        <taxon>Lamiales</taxon>
        <taxon>Pedaliaceae</taxon>
        <taxon>Sesamum</taxon>
    </lineage>
</organism>
<evidence type="ECO:0000256" key="2">
    <source>
        <dbReference type="ARBA" id="ARBA00011738"/>
    </source>
</evidence>
<comment type="subunit">
    <text evidence="2">Homodimer.</text>
</comment>
<protein>
    <submittedName>
        <fullName evidence="5">1-deoxy-D-xylulose-5-phosphate synthase 2, chloroplastic</fullName>
    </submittedName>
</protein>
<dbReference type="Pfam" id="PF13292">
    <property type="entry name" value="DXP_synthase_N"/>
    <property type="match status" value="1"/>
</dbReference>
<reference evidence="5" key="1">
    <citation type="submission" date="2020-06" db="EMBL/GenBank/DDBJ databases">
        <authorList>
            <person name="Li T."/>
            <person name="Hu X."/>
            <person name="Zhang T."/>
            <person name="Song X."/>
            <person name="Zhang H."/>
            <person name="Dai N."/>
            <person name="Sheng W."/>
            <person name="Hou X."/>
            <person name="Wei L."/>
        </authorList>
    </citation>
    <scope>NUCLEOTIDE SEQUENCE</scope>
    <source>
        <strain evidence="5">KEN1</strain>
        <tissue evidence="5">Leaf</tissue>
    </source>
</reference>
<sequence length="181" mass="20452">MASCGLIRNNFFSSLLHSHDTTPTSPWLSLPTQIRQKLFSKTINNTSERTENVPEAEWTSIVRSLNFNGRESRRRLFLDTINPSNMKNSPRGIERLADELGKTSATQCQNRRAFGVQAWAVAELTVATSSMSSLLLRIKSYGIVGHQAYPHKILTGRRSKMHTIRQNIWACGLPQEGRKRA</sequence>
<accession>A0AAW2VIT9</accession>
<dbReference type="EMBL" id="JACGWN010000010">
    <property type="protein sequence ID" value="KAL0428266.1"/>
    <property type="molecule type" value="Genomic_DNA"/>
</dbReference>
<evidence type="ECO:0000256" key="1">
    <source>
        <dbReference type="ARBA" id="ARBA00001946"/>
    </source>
</evidence>